<reference evidence="3" key="1">
    <citation type="submission" date="2016-06" db="EMBL/GenBank/DDBJ databases">
        <authorList>
            <person name="Varghese N."/>
            <person name="Submissions Spin"/>
        </authorList>
    </citation>
    <scope>NUCLEOTIDE SEQUENCE [LARGE SCALE GENOMIC DNA]</scope>
    <source>
        <strain evidence="3">DSM 44983</strain>
    </source>
</reference>
<dbReference type="InterPro" id="IPR004942">
    <property type="entry name" value="Roadblock/LAMTOR2_dom"/>
</dbReference>
<evidence type="ECO:0000259" key="1">
    <source>
        <dbReference type="SMART" id="SM00960"/>
    </source>
</evidence>
<dbReference type="SMART" id="SM00960">
    <property type="entry name" value="Robl_LC7"/>
    <property type="match status" value="1"/>
</dbReference>
<dbReference type="PANTHER" id="PTHR36222:SF1">
    <property type="entry name" value="SERINE PROTEASE INHIBITOR RV3364C"/>
    <property type="match status" value="1"/>
</dbReference>
<dbReference type="Proteomes" id="UP000198226">
    <property type="component" value="Chromosome I"/>
</dbReference>
<dbReference type="RefSeq" id="WP_067311052.1">
    <property type="nucleotide sequence ID" value="NZ_LRMV01000102.1"/>
</dbReference>
<dbReference type="PANTHER" id="PTHR36222">
    <property type="entry name" value="SERINE PROTEASE INHIBITOR RV3364C"/>
    <property type="match status" value="1"/>
</dbReference>
<dbReference type="Gene3D" id="3.30.450.30">
    <property type="entry name" value="Dynein light chain 2a, cytoplasmic"/>
    <property type="match status" value="1"/>
</dbReference>
<evidence type="ECO:0000313" key="3">
    <source>
        <dbReference type="Proteomes" id="UP000198226"/>
    </source>
</evidence>
<protein>
    <submittedName>
        <fullName evidence="2">Predicted regulator of Ras-like GTPase activity, Roadblock/LC7/MglB family</fullName>
    </submittedName>
</protein>
<dbReference type="EMBL" id="LT607752">
    <property type="protein sequence ID" value="SCG81247.1"/>
    <property type="molecule type" value="Genomic_DNA"/>
</dbReference>
<name>A0A109IIJ8_9ACTN</name>
<dbReference type="OrthoDB" id="5187023at2"/>
<dbReference type="SUPFAM" id="SSF103196">
    <property type="entry name" value="Roadblock/LC7 domain"/>
    <property type="match status" value="1"/>
</dbReference>
<accession>A0A109IIJ8</accession>
<feature type="domain" description="Roadblock/LAMTOR2" evidence="1">
    <location>
        <begin position="12"/>
        <end position="102"/>
    </location>
</feature>
<keyword evidence="3" id="KW-1185">Reference proteome</keyword>
<sequence>MGQTTASGADLTWLLDDLVGRVKQAEHAVALSTDGLLMAASQGMGRDDGEHLAAMAAGIQSLARGAGKRFGGGQVQQTIIEMESSFLFVTAAGPNACLAVLAGTDADVGLIAYEMAMLVVRVGKYVASPARGADQPSGGN</sequence>
<evidence type="ECO:0000313" key="2">
    <source>
        <dbReference type="EMBL" id="SCG81247.1"/>
    </source>
</evidence>
<proteinExistence type="predicted"/>
<dbReference type="Pfam" id="PF03259">
    <property type="entry name" value="Robl_LC7"/>
    <property type="match status" value="1"/>
</dbReference>
<organism evidence="2 3">
    <name type="scientific">Micromonospora rifamycinica</name>
    <dbReference type="NCBI Taxonomy" id="291594"/>
    <lineage>
        <taxon>Bacteria</taxon>
        <taxon>Bacillati</taxon>
        <taxon>Actinomycetota</taxon>
        <taxon>Actinomycetes</taxon>
        <taxon>Micromonosporales</taxon>
        <taxon>Micromonosporaceae</taxon>
        <taxon>Micromonospora</taxon>
    </lineage>
</organism>
<dbReference type="InterPro" id="IPR053141">
    <property type="entry name" value="Mycobact_SerProt_Inhib_Rv3364c"/>
</dbReference>
<gene>
    <name evidence="2" type="ORF">GA0070623_5621</name>
</gene>
<dbReference type="AlphaFoldDB" id="A0A109IIJ8"/>